<evidence type="ECO:0000256" key="9">
    <source>
        <dbReference type="ARBA" id="ARBA00039432"/>
    </source>
</evidence>
<evidence type="ECO:0000256" key="6">
    <source>
        <dbReference type="ARBA" id="ARBA00022786"/>
    </source>
</evidence>
<accession>A0ABD2K574</accession>
<evidence type="ECO:0000259" key="15">
    <source>
        <dbReference type="PROSITE" id="PS50235"/>
    </source>
</evidence>
<evidence type="ECO:0000256" key="1">
    <source>
        <dbReference type="ARBA" id="ARBA00000707"/>
    </source>
</evidence>
<dbReference type="GO" id="GO:0006508">
    <property type="term" value="P:proteolysis"/>
    <property type="evidence" value="ECO:0007669"/>
    <property type="project" value="UniProtKB-KW"/>
</dbReference>
<dbReference type="SUPFAM" id="SSF54001">
    <property type="entry name" value="Cysteine proteinases"/>
    <property type="match status" value="1"/>
</dbReference>
<organism evidence="16 17">
    <name type="scientific">Heterodera trifolii</name>
    <dbReference type="NCBI Taxonomy" id="157864"/>
    <lineage>
        <taxon>Eukaryota</taxon>
        <taxon>Metazoa</taxon>
        <taxon>Ecdysozoa</taxon>
        <taxon>Nematoda</taxon>
        <taxon>Chromadorea</taxon>
        <taxon>Rhabditida</taxon>
        <taxon>Tylenchina</taxon>
        <taxon>Tylenchomorpha</taxon>
        <taxon>Tylenchoidea</taxon>
        <taxon>Heteroderidae</taxon>
        <taxon>Heteroderinae</taxon>
        <taxon>Heterodera</taxon>
    </lineage>
</organism>
<evidence type="ECO:0000313" key="17">
    <source>
        <dbReference type="Proteomes" id="UP001620626"/>
    </source>
</evidence>
<dbReference type="Pfam" id="PF00443">
    <property type="entry name" value="UCH"/>
    <property type="match status" value="1"/>
</dbReference>
<dbReference type="PANTHER" id="PTHR24006:SF758">
    <property type="entry name" value="UBIQUITIN CARBOXYL-TERMINAL HYDROLASE 36"/>
    <property type="match status" value="1"/>
</dbReference>
<dbReference type="InterPro" id="IPR038765">
    <property type="entry name" value="Papain-like_cys_pep_sf"/>
</dbReference>
<evidence type="ECO:0000256" key="10">
    <source>
        <dbReference type="ARBA" id="ARBA00041300"/>
    </source>
</evidence>
<keyword evidence="17" id="KW-1185">Reference proteome</keyword>
<feature type="region of interest" description="Disordered" evidence="14">
    <location>
        <begin position="90"/>
        <end position="123"/>
    </location>
</feature>
<evidence type="ECO:0000256" key="3">
    <source>
        <dbReference type="ARBA" id="ARBA00009085"/>
    </source>
</evidence>
<comment type="similarity">
    <text evidence="3">Belongs to the peptidase C19 family.</text>
</comment>
<name>A0ABD2K574_9BILA</name>
<evidence type="ECO:0000313" key="16">
    <source>
        <dbReference type="EMBL" id="KAL3098007.1"/>
    </source>
</evidence>
<keyword evidence="8" id="KW-0788">Thiol protease</keyword>
<keyword evidence="7" id="KW-0378">Hydrolase</keyword>
<dbReference type="EC" id="3.4.19.12" evidence="4"/>
<protein>
    <recommendedName>
        <fullName evidence="9">Ubiquitin carboxyl-terminal hydrolase 36</fullName>
        <ecNumber evidence="4">3.4.19.12</ecNumber>
    </recommendedName>
    <alternativeName>
        <fullName evidence="12">Deubiquitinating enzyme 36</fullName>
    </alternativeName>
    <alternativeName>
        <fullName evidence="11">Protein scrawny</fullName>
    </alternativeName>
    <alternativeName>
        <fullName evidence="10">Ubiquitin thioesterase 36</fullName>
    </alternativeName>
    <alternativeName>
        <fullName evidence="13">Ubiquitin-specific-processing protease 36</fullName>
    </alternativeName>
</protein>
<evidence type="ECO:0000256" key="4">
    <source>
        <dbReference type="ARBA" id="ARBA00012759"/>
    </source>
</evidence>
<dbReference type="Gene3D" id="3.90.70.10">
    <property type="entry name" value="Cysteine proteinases"/>
    <property type="match status" value="1"/>
</dbReference>
<proteinExistence type="inferred from homology"/>
<keyword evidence="5" id="KW-0645">Protease</keyword>
<dbReference type="InterPro" id="IPR018200">
    <property type="entry name" value="USP_CS"/>
</dbReference>
<dbReference type="GO" id="GO:0004843">
    <property type="term" value="F:cysteine-type deubiquitinase activity"/>
    <property type="evidence" value="ECO:0007669"/>
    <property type="project" value="UniProtKB-EC"/>
</dbReference>
<gene>
    <name evidence="16" type="ORF">niasHT_027552</name>
</gene>
<sequence length="591" mass="66502">MSVAAATALHVKGNKIGGVNPSKKQCQLTQPTSKVNKGIVQQSPLRLFAPRSLTVNNHSTSIISGLRRRLKFDKTEELGDGQVCGSVITMQEGGDDEKSPVEEVRSPYRSATSSDNTPNSITDELTIVPEPHEIRKELQRVTSEQQSTVNKENSTPVVFGPQTSKSVCAALKTASRAIPQSEERFTPQTNGVSSRKRLLSDRGEQECKFPVIDRTLFMEWNSCTLIPFERESGVGLHNPLNNCFLNSVLQAVVHIPQLARMVLEGRDLRMCTNQPPPNNCFHCALRNHIHRAITNTSPLHTNWINSHLRKIFPHHRSGTQEDAHEMLTLLLGALEPFPSKKANLKIHGTQGPGPSTSVEQIFGGSLRNLIVCNVCSNEHLNYERIREINLGLTRKYQTDVNELIHDFFKPEVIQNFLCTSCKQKRSATRYTSLLRAPSVLIIQLKRFNVYGGKNRLDVRPKPRVDLTQYTMKKESIIYDLNGIIEHIGGGINFGHYICAMRGFKGNWFKFDDSERRRVSLNDVVQNMDPYILFYTKISPSPINQQPHQRRSFGGFAPSTPKQARLNSFSSHNGGTSLPKRFNNTFHRSFIS</sequence>
<dbReference type="InterPro" id="IPR028889">
    <property type="entry name" value="USP"/>
</dbReference>
<evidence type="ECO:0000256" key="8">
    <source>
        <dbReference type="ARBA" id="ARBA00022807"/>
    </source>
</evidence>
<dbReference type="PROSITE" id="PS00973">
    <property type="entry name" value="USP_2"/>
    <property type="match status" value="1"/>
</dbReference>
<comment type="subcellular location">
    <subcellularLocation>
        <location evidence="2">Nucleus</location>
        <location evidence="2">Nucleolus</location>
    </subcellularLocation>
</comment>
<evidence type="ECO:0000256" key="11">
    <source>
        <dbReference type="ARBA" id="ARBA00042154"/>
    </source>
</evidence>
<comment type="caution">
    <text evidence="16">The sequence shown here is derived from an EMBL/GenBank/DDBJ whole genome shotgun (WGS) entry which is preliminary data.</text>
</comment>
<dbReference type="Proteomes" id="UP001620626">
    <property type="component" value="Unassembled WGS sequence"/>
</dbReference>
<dbReference type="EMBL" id="JBICBT010000830">
    <property type="protein sequence ID" value="KAL3098007.1"/>
    <property type="molecule type" value="Genomic_DNA"/>
</dbReference>
<comment type="catalytic activity">
    <reaction evidence="1">
        <text>Thiol-dependent hydrolysis of ester, thioester, amide, peptide and isopeptide bonds formed by the C-terminal Gly of ubiquitin (a 76-residue protein attached to proteins as an intracellular targeting signal).</text>
        <dbReference type="EC" id="3.4.19.12"/>
    </reaction>
</comment>
<feature type="compositionally biased region" description="Polar residues" evidence="14">
    <location>
        <begin position="109"/>
        <end position="123"/>
    </location>
</feature>
<dbReference type="InterPro" id="IPR001394">
    <property type="entry name" value="Peptidase_C19_UCH"/>
</dbReference>
<evidence type="ECO:0000256" key="7">
    <source>
        <dbReference type="ARBA" id="ARBA00022801"/>
    </source>
</evidence>
<reference evidence="16 17" key="1">
    <citation type="submission" date="2024-10" db="EMBL/GenBank/DDBJ databases">
        <authorList>
            <person name="Kim D."/>
        </authorList>
    </citation>
    <scope>NUCLEOTIDE SEQUENCE [LARGE SCALE GENOMIC DNA]</scope>
    <source>
        <strain evidence="16">BH-2024</strain>
    </source>
</reference>
<evidence type="ECO:0000256" key="14">
    <source>
        <dbReference type="SAM" id="MobiDB-lite"/>
    </source>
</evidence>
<evidence type="ECO:0000256" key="13">
    <source>
        <dbReference type="ARBA" id="ARBA00043009"/>
    </source>
</evidence>
<dbReference type="InterPro" id="IPR050164">
    <property type="entry name" value="Peptidase_C19"/>
</dbReference>
<dbReference type="GO" id="GO:0005730">
    <property type="term" value="C:nucleolus"/>
    <property type="evidence" value="ECO:0007669"/>
    <property type="project" value="UniProtKB-SubCell"/>
</dbReference>
<feature type="domain" description="USP" evidence="15">
    <location>
        <begin position="234"/>
        <end position="537"/>
    </location>
</feature>
<feature type="compositionally biased region" description="Basic and acidic residues" evidence="14">
    <location>
        <begin position="96"/>
        <end position="106"/>
    </location>
</feature>
<evidence type="ECO:0000256" key="12">
    <source>
        <dbReference type="ARBA" id="ARBA00042420"/>
    </source>
</evidence>
<dbReference type="PANTHER" id="PTHR24006">
    <property type="entry name" value="UBIQUITIN CARBOXYL-TERMINAL HYDROLASE"/>
    <property type="match status" value="1"/>
</dbReference>
<evidence type="ECO:0000256" key="5">
    <source>
        <dbReference type="ARBA" id="ARBA00022670"/>
    </source>
</evidence>
<dbReference type="PROSITE" id="PS50235">
    <property type="entry name" value="USP_3"/>
    <property type="match status" value="1"/>
</dbReference>
<dbReference type="AlphaFoldDB" id="A0ABD2K574"/>
<keyword evidence="6" id="KW-0833">Ubl conjugation pathway</keyword>
<evidence type="ECO:0000256" key="2">
    <source>
        <dbReference type="ARBA" id="ARBA00004604"/>
    </source>
</evidence>